<evidence type="ECO:0008006" key="2">
    <source>
        <dbReference type="Google" id="ProtNLM"/>
    </source>
</evidence>
<accession>K2FWJ4</accession>
<gene>
    <name evidence="1" type="ORF">ACD_3C00219G0004</name>
</gene>
<organism evidence="1">
    <name type="scientific">uncultured bacterium</name>
    <name type="common">gcode 4</name>
    <dbReference type="NCBI Taxonomy" id="1234023"/>
    <lineage>
        <taxon>Bacteria</taxon>
        <taxon>environmental samples</taxon>
    </lineage>
</organism>
<sequence>MSKKIFIKIAIIPLLIITSCWRADDMNLKKESNWTQWKTQETKKIENSDWTYSDWKQEIIKLMLKYWPDSILKADCNKYDIEGKDYCEKEKLKLESIKKEITWESVFIKWNTHIKAFDCNLIKQVQWKKYCEDYKINLWNQTPTTVKSEPELNKRIEQALLDSQITENLNCATKTKNEDKVACEEKNNVNEVIKTLEKLERSQRNKYDCTKFVKEEIITTCKKYISTIN</sequence>
<evidence type="ECO:0000313" key="1">
    <source>
        <dbReference type="EMBL" id="EKE27368.1"/>
    </source>
</evidence>
<dbReference type="AlphaFoldDB" id="K2FWJ4"/>
<dbReference type="EMBL" id="AMFJ01000493">
    <property type="protein sequence ID" value="EKE27368.1"/>
    <property type="molecule type" value="Genomic_DNA"/>
</dbReference>
<reference evidence="1" key="1">
    <citation type="journal article" date="2012" name="Science">
        <title>Fermentation, hydrogen, and sulfur metabolism in multiple uncultivated bacterial phyla.</title>
        <authorList>
            <person name="Wrighton K.C."/>
            <person name="Thomas B.C."/>
            <person name="Sharon I."/>
            <person name="Miller C.S."/>
            <person name="Castelle C.J."/>
            <person name="VerBerkmoes N.C."/>
            <person name="Wilkins M.J."/>
            <person name="Hettich R.L."/>
            <person name="Lipton M.S."/>
            <person name="Williams K.H."/>
            <person name="Long P.E."/>
            <person name="Banfield J.F."/>
        </authorList>
    </citation>
    <scope>NUCLEOTIDE SEQUENCE [LARGE SCALE GENOMIC DNA]</scope>
</reference>
<name>K2FWJ4_9BACT</name>
<dbReference type="PROSITE" id="PS51257">
    <property type="entry name" value="PROKAR_LIPOPROTEIN"/>
    <property type="match status" value="1"/>
</dbReference>
<proteinExistence type="predicted"/>
<protein>
    <recommendedName>
        <fullName evidence="2">Lipoprotein</fullName>
    </recommendedName>
</protein>
<comment type="caution">
    <text evidence="1">The sequence shown here is derived from an EMBL/GenBank/DDBJ whole genome shotgun (WGS) entry which is preliminary data.</text>
</comment>